<dbReference type="eggNOG" id="ENOG502SXXA">
    <property type="taxonomic scope" value="Eukaryota"/>
</dbReference>
<dbReference type="KEGG" id="nhe:NECHADRAFT_77205"/>
<feature type="signal peptide" evidence="2">
    <location>
        <begin position="1"/>
        <end position="16"/>
    </location>
</feature>
<proteinExistence type="predicted"/>
<reference evidence="3 4" key="1">
    <citation type="journal article" date="2009" name="PLoS Genet.">
        <title>The genome of Nectria haematococca: contribution of supernumerary chromosomes to gene expansion.</title>
        <authorList>
            <person name="Coleman J.J."/>
            <person name="Rounsley S.D."/>
            <person name="Rodriguez-Carres M."/>
            <person name="Kuo A."/>
            <person name="Wasmann C.C."/>
            <person name="Grimwood J."/>
            <person name="Schmutz J."/>
            <person name="Taga M."/>
            <person name="White G.J."/>
            <person name="Zhou S."/>
            <person name="Schwartz D.C."/>
            <person name="Freitag M."/>
            <person name="Ma L.J."/>
            <person name="Danchin E.G."/>
            <person name="Henrissat B."/>
            <person name="Coutinho P.M."/>
            <person name="Nelson D.R."/>
            <person name="Straney D."/>
            <person name="Napoli C.A."/>
            <person name="Barker B.M."/>
            <person name="Gribskov M."/>
            <person name="Rep M."/>
            <person name="Kroken S."/>
            <person name="Molnar I."/>
            <person name="Rensing C."/>
            <person name="Kennell J.C."/>
            <person name="Zamora J."/>
            <person name="Farman M.L."/>
            <person name="Selker E.U."/>
            <person name="Salamov A."/>
            <person name="Shapiro H."/>
            <person name="Pangilinan J."/>
            <person name="Lindquist E."/>
            <person name="Lamers C."/>
            <person name="Grigoriev I.V."/>
            <person name="Geiser D.M."/>
            <person name="Covert S.F."/>
            <person name="Temporini E."/>
            <person name="Vanetten H.D."/>
        </authorList>
    </citation>
    <scope>NUCLEOTIDE SEQUENCE [LARGE SCALE GENOMIC DNA]</scope>
    <source>
        <strain evidence="4">ATCC MYA-4622 / CBS 123669 / FGSC 9596 / NRRL 45880 / 77-13-4</strain>
    </source>
</reference>
<dbReference type="HOGENOM" id="CLU_045009_0_0_1"/>
<dbReference type="InParanoid" id="C7ZJC2"/>
<dbReference type="OrthoDB" id="3643156at2759"/>
<protein>
    <submittedName>
        <fullName evidence="3">Uncharacterized protein</fullName>
    </submittedName>
</protein>
<keyword evidence="4" id="KW-1185">Reference proteome</keyword>
<keyword evidence="2" id="KW-0732">Signal</keyword>
<dbReference type="OMA" id="VIRYHNG"/>
<dbReference type="EMBL" id="GG698933">
    <property type="protein sequence ID" value="EEU35826.1"/>
    <property type="molecule type" value="Genomic_DNA"/>
</dbReference>
<dbReference type="GeneID" id="9673890"/>
<feature type="chain" id="PRO_5002987152" evidence="2">
    <location>
        <begin position="17"/>
        <end position="395"/>
    </location>
</feature>
<evidence type="ECO:0000313" key="4">
    <source>
        <dbReference type="Proteomes" id="UP000005206"/>
    </source>
</evidence>
<dbReference type="RefSeq" id="XP_003041539.1">
    <property type="nucleotide sequence ID" value="XM_003041493.1"/>
</dbReference>
<accession>C7ZJC2</accession>
<dbReference type="Proteomes" id="UP000005206">
    <property type="component" value="Chromosome 3"/>
</dbReference>
<name>C7ZJC2_FUSV7</name>
<dbReference type="VEuPathDB" id="FungiDB:NECHADRAFT_77205"/>
<dbReference type="AlphaFoldDB" id="C7ZJC2"/>
<feature type="compositionally biased region" description="Basic and acidic residues" evidence="1">
    <location>
        <begin position="374"/>
        <end position="395"/>
    </location>
</feature>
<gene>
    <name evidence="3" type="ORF">NECHADRAFT_77205</name>
</gene>
<evidence type="ECO:0000256" key="2">
    <source>
        <dbReference type="SAM" id="SignalP"/>
    </source>
</evidence>
<sequence>MKLQNLFALFVLAVDASEIFPPCQKHDCVPSGVYTAPGIGFGLSFSSGTAAAHLHNGTVLDLAFVRAKPDYTALMARLIALPEAPPPLNRWRKWRRSINKKLRRPATPDVGTLAEMLTSLRDAATTALAPINPLDRVVVTTPPMPGLADYDLIDALEYASLRPWVCSDFCEELPYADPGFPFGPGVGYPEELTEAHAVMAGHGLGLCEDYDNLDLCFNEEQSMPLEKVMVVGLTETDFRAEVMKTQGSFPEFPDIIYGFVDLTAGLNARGGFQSEEAYWAYIGSRLKMLVSRLPMKLTRVWLAGENSTHPAFLDTIREAIEGSGHGYVFGQGGVDAGQLLERSGAISPTFSSARGAAQYARWRQQAPLGCYERPGCKDERRGDGHDSREKKIDLR</sequence>
<evidence type="ECO:0000313" key="3">
    <source>
        <dbReference type="EMBL" id="EEU35826.1"/>
    </source>
</evidence>
<evidence type="ECO:0000256" key="1">
    <source>
        <dbReference type="SAM" id="MobiDB-lite"/>
    </source>
</evidence>
<organism evidence="3 4">
    <name type="scientific">Fusarium vanettenii (strain ATCC MYA-4622 / CBS 123669 / FGSC 9596 / NRRL 45880 / 77-13-4)</name>
    <name type="common">Fusarium solani subsp. pisi</name>
    <dbReference type="NCBI Taxonomy" id="660122"/>
    <lineage>
        <taxon>Eukaryota</taxon>
        <taxon>Fungi</taxon>
        <taxon>Dikarya</taxon>
        <taxon>Ascomycota</taxon>
        <taxon>Pezizomycotina</taxon>
        <taxon>Sordariomycetes</taxon>
        <taxon>Hypocreomycetidae</taxon>
        <taxon>Hypocreales</taxon>
        <taxon>Nectriaceae</taxon>
        <taxon>Fusarium</taxon>
        <taxon>Fusarium solani species complex</taxon>
        <taxon>Fusarium vanettenii</taxon>
    </lineage>
</organism>
<feature type="region of interest" description="Disordered" evidence="1">
    <location>
        <begin position="373"/>
        <end position="395"/>
    </location>
</feature>